<dbReference type="CDD" id="cd16009">
    <property type="entry name" value="PPM"/>
    <property type="match status" value="1"/>
</dbReference>
<dbReference type="InterPro" id="IPR010045">
    <property type="entry name" value="DeoB"/>
</dbReference>
<dbReference type="InterPro" id="IPR024052">
    <property type="entry name" value="Phosphopentomutase_DeoB_cap_sf"/>
</dbReference>
<comment type="similarity">
    <text evidence="1">Belongs to the phosphopentomutase family.</text>
</comment>
<dbReference type="InterPro" id="IPR006124">
    <property type="entry name" value="Metalloenzyme"/>
</dbReference>
<evidence type="ECO:0000256" key="1">
    <source>
        <dbReference type="ARBA" id="ARBA00010373"/>
    </source>
</evidence>
<evidence type="ECO:0000313" key="6">
    <source>
        <dbReference type="EMBL" id="MBC5678440.1"/>
    </source>
</evidence>
<proteinExistence type="inferred from homology"/>
<dbReference type="SUPFAM" id="SSF53649">
    <property type="entry name" value="Alkaline phosphatase-like"/>
    <property type="match status" value="1"/>
</dbReference>
<feature type="domain" description="Metalloenzyme" evidence="5">
    <location>
        <begin position="3"/>
        <end position="389"/>
    </location>
</feature>
<dbReference type="EC" id="5.4.2.7" evidence="6"/>
<dbReference type="InterPro" id="IPR017850">
    <property type="entry name" value="Alkaline_phosphatase_core_sf"/>
</dbReference>
<organism evidence="6 7">
    <name type="scientific">Anaerostipes hominis</name>
    <name type="common">ex Liu et al. 2021</name>
    <dbReference type="NCBI Taxonomy" id="2763018"/>
    <lineage>
        <taxon>Bacteria</taxon>
        <taxon>Bacillati</taxon>
        <taxon>Bacillota</taxon>
        <taxon>Clostridia</taxon>
        <taxon>Lachnospirales</taxon>
        <taxon>Lachnospiraceae</taxon>
        <taxon>Anaerostipes</taxon>
    </lineage>
</organism>
<keyword evidence="2" id="KW-0479">Metal-binding</keyword>
<evidence type="ECO:0000313" key="7">
    <source>
        <dbReference type="Proteomes" id="UP000635828"/>
    </source>
</evidence>
<dbReference type="PANTHER" id="PTHR21110:SF0">
    <property type="entry name" value="PHOSPHOPENTOMUTASE"/>
    <property type="match status" value="1"/>
</dbReference>
<keyword evidence="7" id="KW-1185">Reference proteome</keyword>
<gene>
    <name evidence="6" type="ORF">H8S22_12770</name>
</gene>
<keyword evidence="3" id="KW-0464">Manganese</keyword>
<evidence type="ECO:0000259" key="5">
    <source>
        <dbReference type="Pfam" id="PF01676"/>
    </source>
</evidence>
<dbReference type="Gene3D" id="3.40.720.10">
    <property type="entry name" value="Alkaline Phosphatase, subunit A"/>
    <property type="match status" value="1"/>
</dbReference>
<keyword evidence="4 6" id="KW-0413">Isomerase</keyword>
<dbReference type="NCBIfam" id="NF009049">
    <property type="entry name" value="PRK12383.1"/>
    <property type="match status" value="1"/>
</dbReference>
<dbReference type="GO" id="GO:0008973">
    <property type="term" value="F:phosphopentomutase activity"/>
    <property type="evidence" value="ECO:0007669"/>
    <property type="project" value="UniProtKB-EC"/>
</dbReference>
<comment type="caution">
    <text evidence="6">The sequence shown here is derived from an EMBL/GenBank/DDBJ whole genome shotgun (WGS) entry which is preliminary data.</text>
</comment>
<accession>A0ABR7FTC1</accession>
<dbReference type="PANTHER" id="PTHR21110">
    <property type="entry name" value="PHOSPHOPENTOMUTASE"/>
    <property type="match status" value="1"/>
</dbReference>
<protein>
    <submittedName>
        <fullName evidence="6">Phosphopentomutase</fullName>
        <ecNumber evidence="6">5.4.2.7</ecNumber>
    </submittedName>
</protein>
<evidence type="ECO:0000256" key="4">
    <source>
        <dbReference type="ARBA" id="ARBA00023235"/>
    </source>
</evidence>
<dbReference type="PIRSF" id="PIRSF001491">
    <property type="entry name" value="Ppentomutase"/>
    <property type="match status" value="1"/>
</dbReference>
<dbReference type="EMBL" id="JACOOS010000016">
    <property type="protein sequence ID" value="MBC5678440.1"/>
    <property type="molecule type" value="Genomic_DNA"/>
</dbReference>
<dbReference type="Gene3D" id="3.30.70.1250">
    <property type="entry name" value="Phosphopentomutase"/>
    <property type="match status" value="1"/>
</dbReference>
<dbReference type="Pfam" id="PF01676">
    <property type="entry name" value="Metalloenzyme"/>
    <property type="match status" value="1"/>
</dbReference>
<evidence type="ECO:0000256" key="3">
    <source>
        <dbReference type="ARBA" id="ARBA00023211"/>
    </source>
</evidence>
<reference evidence="6 7" key="1">
    <citation type="submission" date="2020-08" db="EMBL/GenBank/DDBJ databases">
        <title>Genome public.</title>
        <authorList>
            <person name="Liu C."/>
            <person name="Sun Q."/>
        </authorList>
    </citation>
    <scope>NUCLEOTIDE SEQUENCE [LARGE SCALE GENOMIC DNA]</scope>
    <source>
        <strain evidence="6 7">NSJ-7</strain>
    </source>
</reference>
<name>A0ABR7FTC1_9FIRM</name>
<sequence>MDKRFVVIVLDGFGIGAMKDTAMVRPADQKADTLGSLLRRFPELRLRNLERLGLMNAYGKESSCMKFAPCANFGKCELMHFGADTFIGHQEIMGTLPKKPDQHPFQEKAEEIRDCLEKAGYIVEVIERKGLRYLLVDEYATVADNLEADLGMCYNVTAPLDYMPFEKELEIGRLVRKVATVGRVIVFGGTGNTMQDLWDAEEIRQGRFIGIASSKSRSYEHGYQCRHLGYGVDPQVQAPSILGRAGYEVSLFGKVADIVNNEYGKSVSCVDTEEVMELTIREMGRMKKGFICTNVQETDLAGHSQSAPAYKKILEIADRKIGELMECLKKQDILVVMADHGNDPEIGHSKHTRECVPLLVYKKGMEGTDLGIRKTLSDVGATACACFGTQLPQNGMSFMSPEG</sequence>
<dbReference type="RefSeq" id="WP_024728657.1">
    <property type="nucleotide sequence ID" value="NZ_JACOOS010000016.1"/>
</dbReference>
<evidence type="ECO:0000256" key="2">
    <source>
        <dbReference type="ARBA" id="ARBA00022723"/>
    </source>
</evidence>
<dbReference type="Proteomes" id="UP000635828">
    <property type="component" value="Unassembled WGS sequence"/>
</dbReference>